<accession>A0A2R5GNI0</accession>
<sequence>MVLAGNGARPGAAAAGDAAAAASLAQGRDDAAMSSSATLAQPQPQPGIGIERFVVQDPDEPDKRAYVMLWRLDKSFFVWTGPALAKPVLPHIVAGLVGRYDGAEPFASTVCELGGAAAQGAHGMARRLAKRNGLPNSVVHVSCALVEGDIELRRAVEAEVARRMALKPGDKSITAK</sequence>
<reference evidence="1 2" key="1">
    <citation type="submission" date="2017-12" db="EMBL/GenBank/DDBJ databases">
        <title>Sequencing, de novo assembly and annotation of complete genome of a new Thraustochytrid species, strain FCC1311.</title>
        <authorList>
            <person name="Sedici K."/>
            <person name="Godart F."/>
            <person name="Aiese Cigliano R."/>
            <person name="Sanseverino W."/>
            <person name="Barakat M."/>
            <person name="Ortet P."/>
            <person name="Marechal E."/>
            <person name="Cagnac O."/>
            <person name="Amato A."/>
        </authorList>
    </citation>
    <scope>NUCLEOTIDE SEQUENCE [LARGE SCALE GENOMIC DNA]</scope>
</reference>
<evidence type="ECO:0000313" key="1">
    <source>
        <dbReference type="EMBL" id="GBG30173.1"/>
    </source>
</evidence>
<name>A0A2R5GNI0_9STRA</name>
<dbReference type="Proteomes" id="UP000241890">
    <property type="component" value="Unassembled WGS sequence"/>
</dbReference>
<dbReference type="AlphaFoldDB" id="A0A2R5GNI0"/>
<keyword evidence="2" id="KW-1185">Reference proteome</keyword>
<dbReference type="EMBL" id="BEYU01000072">
    <property type="protein sequence ID" value="GBG30173.1"/>
    <property type="molecule type" value="Genomic_DNA"/>
</dbReference>
<proteinExistence type="predicted"/>
<evidence type="ECO:0008006" key="3">
    <source>
        <dbReference type="Google" id="ProtNLM"/>
    </source>
</evidence>
<organism evidence="1 2">
    <name type="scientific">Hondaea fermentalgiana</name>
    <dbReference type="NCBI Taxonomy" id="2315210"/>
    <lineage>
        <taxon>Eukaryota</taxon>
        <taxon>Sar</taxon>
        <taxon>Stramenopiles</taxon>
        <taxon>Bigyra</taxon>
        <taxon>Labyrinthulomycetes</taxon>
        <taxon>Thraustochytrida</taxon>
        <taxon>Thraustochytriidae</taxon>
        <taxon>Hondaea</taxon>
    </lineage>
</organism>
<gene>
    <name evidence="1" type="ORF">FCC1311_063932</name>
</gene>
<comment type="caution">
    <text evidence="1">The sequence shown here is derived from an EMBL/GenBank/DDBJ whole genome shotgun (WGS) entry which is preliminary data.</text>
</comment>
<protein>
    <recommendedName>
        <fullName evidence="3">Proteasome assembly chaperone 4</fullName>
    </recommendedName>
</protein>
<evidence type="ECO:0000313" key="2">
    <source>
        <dbReference type="Proteomes" id="UP000241890"/>
    </source>
</evidence>
<dbReference type="InParanoid" id="A0A2R5GNI0"/>